<evidence type="ECO:0000259" key="9">
    <source>
        <dbReference type="PROSITE" id="PS50893"/>
    </source>
</evidence>
<keyword evidence="11" id="KW-1185">Reference proteome</keyword>
<dbReference type="InterPro" id="IPR003593">
    <property type="entry name" value="AAA+_ATPase"/>
</dbReference>
<accession>A0A4R8H7W7</accession>
<dbReference type="PROSITE" id="PS50893">
    <property type="entry name" value="ABC_TRANSPORTER_2"/>
    <property type="match status" value="1"/>
</dbReference>
<dbReference type="InterPro" id="IPR003439">
    <property type="entry name" value="ABC_transporter-like_ATP-bd"/>
</dbReference>
<evidence type="ECO:0000256" key="7">
    <source>
        <dbReference type="ARBA" id="ARBA00023065"/>
    </source>
</evidence>
<dbReference type="InterPro" id="IPR027417">
    <property type="entry name" value="P-loop_NTPase"/>
</dbReference>
<dbReference type="GO" id="GO:0005524">
    <property type="term" value="F:ATP binding"/>
    <property type="evidence" value="ECO:0007669"/>
    <property type="project" value="UniProtKB-KW"/>
</dbReference>
<dbReference type="InterPro" id="IPR015853">
    <property type="entry name" value="ABC_transpr_FbpC"/>
</dbReference>
<dbReference type="Proteomes" id="UP000295832">
    <property type="component" value="Unassembled WGS sequence"/>
</dbReference>
<dbReference type="GO" id="GO:0016020">
    <property type="term" value="C:membrane"/>
    <property type="evidence" value="ECO:0007669"/>
    <property type="project" value="InterPro"/>
</dbReference>
<keyword evidence="3" id="KW-0410">Iron transport</keyword>
<proteinExistence type="predicted"/>
<keyword evidence="7" id="KW-0406">Ion transport</keyword>
<dbReference type="RefSeq" id="WP_243832489.1">
    <property type="nucleotide sequence ID" value="NZ_SOEG01000015.1"/>
</dbReference>
<evidence type="ECO:0000256" key="8">
    <source>
        <dbReference type="ARBA" id="ARBA00023136"/>
    </source>
</evidence>
<keyword evidence="2" id="KW-1003">Cell membrane</keyword>
<gene>
    <name evidence="10" type="ORF">C7959_11529</name>
</gene>
<dbReference type="EMBL" id="SOEG01000015">
    <property type="protein sequence ID" value="TDX51153.1"/>
    <property type="molecule type" value="Genomic_DNA"/>
</dbReference>
<keyword evidence="6" id="KW-0408">Iron</keyword>
<evidence type="ECO:0000256" key="3">
    <source>
        <dbReference type="ARBA" id="ARBA00022496"/>
    </source>
</evidence>
<reference evidence="10 11" key="1">
    <citation type="submission" date="2019-03" db="EMBL/GenBank/DDBJ databases">
        <title>Subsurface microbial communities from deep shales in Ohio and West Virginia, USA.</title>
        <authorList>
            <person name="Wrighton K."/>
        </authorList>
    </citation>
    <scope>NUCLEOTIDE SEQUENCE [LARGE SCALE GENOMIC DNA]</scope>
    <source>
        <strain evidence="10 11">MSL 6dP</strain>
    </source>
</reference>
<evidence type="ECO:0000313" key="11">
    <source>
        <dbReference type="Proteomes" id="UP000295832"/>
    </source>
</evidence>
<evidence type="ECO:0000256" key="4">
    <source>
        <dbReference type="ARBA" id="ARBA00022741"/>
    </source>
</evidence>
<keyword evidence="1" id="KW-0813">Transport</keyword>
<dbReference type="PANTHER" id="PTHR42781:SF4">
    <property type="entry name" value="SPERMIDINE_PUTRESCINE IMPORT ATP-BINDING PROTEIN POTA"/>
    <property type="match status" value="1"/>
</dbReference>
<keyword evidence="5 10" id="KW-0067">ATP-binding</keyword>
<dbReference type="PROSITE" id="PS00211">
    <property type="entry name" value="ABC_TRANSPORTER_1"/>
    <property type="match status" value="1"/>
</dbReference>
<dbReference type="GO" id="GO:0016887">
    <property type="term" value="F:ATP hydrolysis activity"/>
    <property type="evidence" value="ECO:0007669"/>
    <property type="project" value="InterPro"/>
</dbReference>
<dbReference type="CDD" id="cd03259">
    <property type="entry name" value="ABC_Carb_Solutes_like"/>
    <property type="match status" value="1"/>
</dbReference>
<evidence type="ECO:0000256" key="2">
    <source>
        <dbReference type="ARBA" id="ARBA00022475"/>
    </source>
</evidence>
<evidence type="ECO:0000256" key="1">
    <source>
        <dbReference type="ARBA" id="ARBA00022448"/>
    </source>
</evidence>
<feature type="domain" description="ABC transporter" evidence="9">
    <location>
        <begin position="13"/>
        <end position="219"/>
    </location>
</feature>
<dbReference type="SMART" id="SM00382">
    <property type="entry name" value="AAA"/>
    <property type="match status" value="1"/>
</dbReference>
<dbReference type="Gene3D" id="3.40.50.300">
    <property type="entry name" value="P-loop containing nucleotide triphosphate hydrolases"/>
    <property type="match status" value="1"/>
</dbReference>
<dbReference type="STRING" id="926561.GCA_000379025_02891"/>
<dbReference type="Pfam" id="PF00005">
    <property type="entry name" value="ABC_tran"/>
    <property type="match status" value="1"/>
</dbReference>
<comment type="caution">
    <text evidence="10">The sequence shown here is derived from an EMBL/GenBank/DDBJ whole genome shotgun (WGS) entry which is preliminary data.</text>
</comment>
<evidence type="ECO:0000313" key="10">
    <source>
        <dbReference type="EMBL" id="TDX51153.1"/>
    </source>
</evidence>
<keyword evidence="8" id="KW-0472">Membrane</keyword>
<dbReference type="SUPFAM" id="SSF52540">
    <property type="entry name" value="P-loop containing nucleoside triphosphate hydrolases"/>
    <property type="match status" value="1"/>
</dbReference>
<protein>
    <submittedName>
        <fullName evidence="10">Iron(III) transport system ATP-binding protein</fullName>
    </submittedName>
</protein>
<dbReference type="GO" id="GO:0015408">
    <property type="term" value="F:ABC-type ferric iron transporter activity"/>
    <property type="evidence" value="ECO:0007669"/>
    <property type="project" value="InterPro"/>
</dbReference>
<sequence>MKDNQQNIEKFILTLNMINKKFDGVEILRDFNLKVKRGEVLGIMGPSGCGKSTLLRLIAGLERPDGGQIYLESKLISSNDKIVPPNKREMGMVFQNLALWPHLTVEQHLCYGISNLDKDVQSQKVKEMLDYLDLSNLAKRYPEQLSGGERQRVSFGRALIMKPLILLCDEPFNSLDRELRWKTRDLFYEIVKEEEITTIFVSHDPEDLIEVDRIYRLDN</sequence>
<evidence type="ECO:0000256" key="6">
    <source>
        <dbReference type="ARBA" id="ARBA00023004"/>
    </source>
</evidence>
<organism evidence="10 11">
    <name type="scientific">Orenia marismortui</name>
    <dbReference type="NCBI Taxonomy" id="46469"/>
    <lineage>
        <taxon>Bacteria</taxon>
        <taxon>Bacillati</taxon>
        <taxon>Bacillota</taxon>
        <taxon>Clostridia</taxon>
        <taxon>Halanaerobiales</taxon>
        <taxon>Halobacteroidaceae</taxon>
        <taxon>Orenia</taxon>
    </lineage>
</organism>
<dbReference type="InterPro" id="IPR017871">
    <property type="entry name" value="ABC_transporter-like_CS"/>
</dbReference>
<dbReference type="PANTHER" id="PTHR42781">
    <property type="entry name" value="SPERMIDINE/PUTRESCINE IMPORT ATP-BINDING PROTEIN POTA"/>
    <property type="match status" value="1"/>
</dbReference>
<dbReference type="AlphaFoldDB" id="A0A4R8H7W7"/>
<keyword evidence="4" id="KW-0547">Nucleotide-binding</keyword>
<dbReference type="InterPro" id="IPR050093">
    <property type="entry name" value="ABC_SmlMolc_Importer"/>
</dbReference>
<evidence type="ECO:0000256" key="5">
    <source>
        <dbReference type="ARBA" id="ARBA00022840"/>
    </source>
</evidence>
<name>A0A4R8H7W7_9FIRM</name>